<dbReference type="GO" id="GO:0003779">
    <property type="term" value="F:actin binding"/>
    <property type="evidence" value="ECO:0007669"/>
    <property type="project" value="UniProtKB-KW"/>
</dbReference>
<dbReference type="Proteomes" id="UP000284706">
    <property type="component" value="Unassembled WGS sequence"/>
</dbReference>
<keyword evidence="4" id="KW-0009">Actin-binding</keyword>
<comment type="caution">
    <text evidence="7">The sequence shown here is derived from an EMBL/GenBank/DDBJ whole genome shotgun (WGS) entry which is preliminary data.</text>
</comment>
<dbReference type="InterPro" id="IPR017904">
    <property type="entry name" value="ADF/Cofilin"/>
</dbReference>
<dbReference type="PROSITE" id="PS51263">
    <property type="entry name" value="ADF_H"/>
    <property type="match status" value="1"/>
</dbReference>
<evidence type="ECO:0000256" key="3">
    <source>
        <dbReference type="ARBA" id="ARBA00015630"/>
    </source>
</evidence>
<name>A0A409XZF7_9AGAR</name>
<dbReference type="FunCoup" id="A0A409XZF7">
    <property type="interactions" value="136"/>
</dbReference>
<dbReference type="OrthoDB" id="10249245at2759"/>
<dbReference type="GO" id="GO:0015629">
    <property type="term" value="C:actin cytoskeleton"/>
    <property type="evidence" value="ECO:0007669"/>
    <property type="project" value="InterPro"/>
</dbReference>
<dbReference type="EMBL" id="NHYE01001395">
    <property type="protein sequence ID" value="PPQ96101.1"/>
    <property type="molecule type" value="Genomic_DNA"/>
</dbReference>
<dbReference type="InterPro" id="IPR002108">
    <property type="entry name" value="ADF-H"/>
</dbReference>
<accession>A0A409XZF7</accession>
<dbReference type="Gene3D" id="3.40.20.10">
    <property type="entry name" value="Severin"/>
    <property type="match status" value="1"/>
</dbReference>
<evidence type="ECO:0000256" key="1">
    <source>
        <dbReference type="ARBA" id="ARBA00004109"/>
    </source>
</evidence>
<dbReference type="InParanoid" id="A0A409XZF7"/>
<dbReference type="AlphaFoldDB" id="A0A409XZF7"/>
<gene>
    <name evidence="7" type="ORF">CVT26_004735</name>
</gene>
<dbReference type="GO" id="GO:0030042">
    <property type="term" value="P:actin filament depolymerization"/>
    <property type="evidence" value="ECO:0007669"/>
    <property type="project" value="InterPro"/>
</dbReference>
<feature type="domain" description="ADF-H" evidence="6">
    <location>
        <begin position="3"/>
        <end position="134"/>
    </location>
</feature>
<proteinExistence type="inferred from homology"/>
<organism evidence="7 8">
    <name type="scientific">Gymnopilus dilepis</name>
    <dbReference type="NCBI Taxonomy" id="231916"/>
    <lineage>
        <taxon>Eukaryota</taxon>
        <taxon>Fungi</taxon>
        <taxon>Dikarya</taxon>
        <taxon>Basidiomycota</taxon>
        <taxon>Agaricomycotina</taxon>
        <taxon>Agaricomycetes</taxon>
        <taxon>Agaricomycetidae</taxon>
        <taxon>Agaricales</taxon>
        <taxon>Agaricineae</taxon>
        <taxon>Hymenogastraceae</taxon>
        <taxon>Gymnopilus</taxon>
    </lineage>
</organism>
<dbReference type="CDD" id="cd11286">
    <property type="entry name" value="ADF_cofilin_like"/>
    <property type="match status" value="1"/>
</dbReference>
<comment type="similarity">
    <text evidence="2">Belongs to the actin-binding proteins ADF family.</text>
</comment>
<dbReference type="SMART" id="SM00102">
    <property type="entry name" value="ADF"/>
    <property type="match status" value="1"/>
</dbReference>
<evidence type="ECO:0000313" key="8">
    <source>
        <dbReference type="Proteomes" id="UP000284706"/>
    </source>
</evidence>
<evidence type="ECO:0000313" key="7">
    <source>
        <dbReference type="EMBL" id="PPQ96101.1"/>
    </source>
</evidence>
<evidence type="ECO:0000256" key="5">
    <source>
        <dbReference type="ARBA" id="ARBA00032427"/>
    </source>
</evidence>
<reference evidence="7 8" key="1">
    <citation type="journal article" date="2018" name="Evol. Lett.">
        <title>Horizontal gene cluster transfer increased hallucinogenic mushroom diversity.</title>
        <authorList>
            <person name="Reynolds H.T."/>
            <person name="Vijayakumar V."/>
            <person name="Gluck-Thaler E."/>
            <person name="Korotkin H.B."/>
            <person name="Matheny P.B."/>
            <person name="Slot J.C."/>
        </authorList>
    </citation>
    <scope>NUCLEOTIDE SEQUENCE [LARGE SCALE GENOMIC DNA]</scope>
    <source>
        <strain evidence="7 8">SRW20</strain>
    </source>
</reference>
<dbReference type="Pfam" id="PF00241">
    <property type="entry name" value="Cofilin_ADF"/>
    <property type="match status" value="1"/>
</dbReference>
<dbReference type="PANTHER" id="PTHR11913">
    <property type="entry name" value="COFILIN-RELATED"/>
    <property type="match status" value="1"/>
</dbReference>
<dbReference type="SUPFAM" id="SSF55753">
    <property type="entry name" value="Actin depolymerizing proteins"/>
    <property type="match status" value="1"/>
</dbReference>
<keyword evidence="8" id="KW-1185">Reference proteome</keyword>
<evidence type="ECO:0000256" key="4">
    <source>
        <dbReference type="ARBA" id="ARBA00023203"/>
    </source>
</evidence>
<feature type="non-terminal residue" evidence="7">
    <location>
        <position position="1"/>
    </location>
</feature>
<dbReference type="GO" id="GO:0016363">
    <property type="term" value="C:nuclear matrix"/>
    <property type="evidence" value="ECO:0007669"/>
    <property type="project" value="UniProtKB-SubCell"/>
</dbReference>
<dbReference type="InterPro" id="IPR029006">
    <property type="entry name" value="ADF-H/Gelsolin-like_dom_sf"/>
</dbReference>
<sequence length="167" mass="19056">ASGVGVNEACLTTFQELKLKKKHKYIIFNLNKDFTEIVVEKTSEAQDYDTFISDLPETECRWAIYDFEFDKEGAGKRNKIVFLSWSPDDAKIKQKMVFASSRDALKRSLNGVAVELQGTDYSEVSYENRKWSISFPFVKPFVLSPFRLLFACIHLLSLSSPGILLLP</sequence>
<protein>
    <recommendedName>
        <fullName evidence="3">Cofilin</fullName>
    </recommendedName>
    <alternativeName>
        <fullName evidence="5">Actin-depolymerizing factor 1</fullName>
    </alternativeName>
</protein>
<dbReference type="STRING" id="231916.A0A409XZF7"/>
<comment type="subcellular location">
    <subcellularLocation>
        <location evidence="1">Nucleus matrix</location>
    </subcellularLocation>
</comment>
<evidence type="ECO:0000259" key="6">
    <source>
        <dbReference type="PROSITE" id="PS51263"/>
    </source>
</evidence>
<evidence type="ECO:0000256" key="2">
    <source>
        <dbReference type="ARBA" id="ARBA00006844"/>
    </source>
</evidence>